<evidence type="ECO:0000313" key="2">
    <source>
        <dbReference type="EMBL" id="KAF6750153.1"/>
    </source>
</evidence>
<accession>A0A8H6LZS8</accession>
<comment type="caution">
    <text evidence="2">The sequence shown here is derived from an EMBL/GenBank/DDBJ whole genome shotgun (WGS) entry which is preliminary data.</text>
</comment>
<keyword evidence="3" id="KW-1185">Reference proteome</keyword>
<feature type="compositionally biased region" description="Low complexity" evidence="1">
    <location>
        <begin position="645"/>
        <end position="661"/>
    </location>
</feature>
<feature type="compositionally biased region" description="Polar residues" evidence="1">
    <location>
        <begin position="604"/>
        <end position="621"/>
    </location>
</feature>
<dbReference type="Proteomes" id="UP000521943">
    <property type="component" value="Unassembled WGS sequence"/>
</dbReference>
<evidence type="ECO:0000313" key="3">
    <source>
        <dbReference type="Proteomes" id="UP000521943"/>
    </source>
</evidence>
<proteinExistence type="predicted"/>
<feature type="compositionally biased region" description="Basic residues" evidence="1">
    <location>
        <begin position="508"/>
        <end position="520"/>
    </location>
</feature>
<reference evidence="2 3" key="1">
    <citation type="submission" date="2020-07" db="EMBL/GenBank/DDBJ databases">
        <title>Comparative genomics of pyrophilous fungi reveals a link between fire events and developmental genes.</title>
        <authorList>
            <consortium name="DOE Joint Genome Institute"/>
            <person name="Steindorff A.S."/>
            <person name="Carver A."/>
            <person name="Calhoun S."/>
            <person name="Stillman K."/>
            <person name="Liu H."/>
            <person name="Lipzen A."/>
            <person name="Pangilinan J."/>
            <person name="Labutti K."/>
            <person name="Bruns T.D."/>
            <person name="Grigoriev I.V."/>
        </authorList>
    </citation>
    <scope>NUCLEOTIDE SEQUENCE [LARGE SCALE GENOMIC DNA]</scope>
    <source>
        <strain evidence="2 3">CBS 144469</strain>
    </source>
</reference>
<sequence>MPEDESSSHSSGEESDEVSPVVEKKSLDSRFSKAQLLHLQDTKDTYRYSTAAQRKELAQETYEKFMADIAAVGWECSKDDAAAVNENVRLWYQQRARSRRDEPRWGIPWNARQVFYKENIGLVMETQARMYANAIGIEPTDVLIEPAELDAIQEEDEGTPTEDAPEGGAKALKPFNFFQKALTEEWEKIGEKQQKKYAKMATLWREQGPNEEERRRLAETRLIEIMTQISKDVYAQLGVRLVSLASYTDTKGELCVTTLDFNHKIDGGKTFKSGARAWWAKADPETAYGQFVVSQDKEDREIDKSTKAELVLDRNEFGEPILPDPSKIPTGMKPHKYYVKLIRAFVRGVYATAKGVNRTSREAAPPWGALTRDLQSLVDRKYFPSKFEPLTDPNIIRVERAGKILNFWYKRQEAGKIPFTFHHYIGSNDEVCPRVPRALQSPSSDSDESESMLPRRPPARRSERQNIPKPSAAKSTPEEKSDDDPTAAPGSESDGFYESDSPAPKSQTLKKKKAPGKKVKTAASLSAKIGAKKSKPQAASELAKKKPKPKEKLAQGPNQDVPMTLDPDTLEVGRVEDVPMGSVPPADRPGDDLPAGEILMDTDISGSGDTDVQMSFSTTPATPIKPELPQQGDNSTADRFADGMLTPSLARAAASLSLSTPQRTDHGTTSYSEADIQAMVREQVAKMLAGGLPQALLTPPPDPTPPIGSTGKPDSLQRPKFGKGPSKLGEAKKLGSSEPSDSDSDVPKPTGTRPRPRPVLKKPISPKNGEGSSSGHANMDENQDQEQQLESGGPPVGEKKEKKKRGGRKANTEDRALLEQADKHGKSGKRARKPTGRSMGK</sequence>
<feature type="region of interest" description="Disordered" evidence="1">
    <location>
        <begin position="691"/>
        <end position="841"/>
    </location>
</feature>
<protein>
    <submittedName>
        <fullName evidence="2">Uncharacterized protein</fullName>
    </submittedName>
</protein>
<name>A0A8H6LZS8_9AGAR</name>
<feature type="region of interest" description="Disordered" evidence="1">
    <location>
        <begin position="435"/>
        <end position="675"/>
    </location>
</feature>
<organism evidence="2 3">
    <name type="scientific">Ephemerocybe angulata</name>
    <dbReference type="NCBI Taxonomy" id="980116"/>
    <lineage>
        <taxon>Eukaryota</taxon>
        <taxon>Fungi</taxon>
        <taxon>Dikarya</taxon>
        <taxon>Basidiomycota</taxon>
        <taxon>Agaricomycotina</taxon>
        <taxon>Agaricomycetes</taxon>
        <taxon>Agaricomycetidae</taxon>
        <taxon>Agaricales</taxon>
        <taxon>Agaricineae</taxon>
        <taxon>Psathyrellaceae</taxon>
        <taxon>Ephemerocybe</taxon>
    </lineage>
</organism>
<evidence type="ECO:0000256" key="1">
    <source>
        <dbReference type="SAM" id="MobiDB-lite"/>
    </source>
</evidence>
<feature type="region of interest" description="Disordered" evidence="1">
    <location>
        <begin position="1"/>
        <end position="26"/>
    </location>
</feature>
<dbReference type="EMBL" id="JACGCI010000058">
    <property type="protein sequence ID" value="KAF6750153.1"/>
    <property type="molecule type" value="Genomic_DNA"/>
</dbReference>
<feature type="compositionally biased region" description="Basic residues" evidence="1">
    <location>
        <begin position="826"/>
        <end position="841"/>
    </location>
</feature>
<gene>
    <name evidence="2" type="ORF">DFP72DRAFT_1072492</name>
</gene>
<dbReference type="AlphaFoldDB" id="A0A8H6LZS8"/>
<feature type="compositionally biased region" description="Basic and acidic residues" evidence="1">
    <location>
        <begin position="810"/>
        <end position="825"/>
    </location>
</feature>
<dbReference type="OrthoDB" id="3060653at2759"/>